<evidence type="ECO:0000256" key="1">
    <source>
        <dbReference type="SAM" id="Phobius"/>
    </source>
</evidence>
<dbReference type="Pfam" id="PF22564">
    <property type="entry name" value="HAAS"/>
    <property type="match status" value="1"/>
</dbReference>
<organism evidence="3 4">
    <name type="scientific">Caproicibacter fermentans</name>
    <dbReference type="NCBI Taxonomy" id="2576756"/>
    <lineage>
        <taxon>Bacteria</taxon>
        <taxon>Bacillati</taxon>
        <taxon>Bacillota</taxon>
        <taxon>Clostridia</taxon>
        <taxon>Eubacteriales</taxon>
        <taxon>Acutalibacteraceae</taxon>
        <taxon>Caproicibacter</taxon>
    </lineage>
</organism>
<feature type="transmembrane region" description="Helical" evidence="1">
    <location>
        <begin position="75"/>
        <end position="102"/>
    </location>
</feature>
<feature type="domain" description="DUF4097" evidence="2">
    <location>
        <begin position="138"/>
        <end position="350"/>
    </location>
</feature>
<keyword evidence="4" id="KW-1185">Reference proteome</keyword>
<keyword evidence="1" id="KW-0472">Membrane</keyword>
<dbReference type="Pfam" id="PF13349">
    <property type="entry name" value="DUF4097"/>
    <property type="match status" value="1"/>
</dbReference>
<name>A0A6N8HYX1_9FIRM</name>
<keyword evidence="1" id="KW-0812">Transmembrane</keyword>
<accession>A0A6N8HYX1</accession>
<evidence type="ECO:0000313" key="4">
    <source>
        <dbReference type="Proteomes" id="UP000469440"/>
    </source>
</evidence>
<sequence length="354" mass="38201">MNKKQYFRRLKFLLRSLPRGEREKILQFYREILEDKIENGIPEENAVNELGDVHVLAQKILAENPVRRQMSPGKIVAIVLVSFFGVVLVAALTAAALGFAAYTQVKTSATASSSSTRDGGEKESRTYAAAADGVLTVQVNAENKKIELVSTDGDQITAQYCTAQDQVYKLSNQNGVFSVANKDLSHGSRFPDSWINGSVIDPADLITVKIPKDFAGDITVETSNSAIAASDFSKLGGFRCETSNSAICLSGISARDVKLESSNALISMENISTAGQLSARTDNAAISLERIASPDIKLETTNGMIRGTIQGRENDYTIDADTTNAVSNLQSRSGGEKKLSVHTSNGLIHIDFDE</sequence>
<protein>
    <recommendedName>
        <fullName evidence="2">DUF4097 domain-containing protein</fullName>
    </recommendedName>
</protein>
<dbReference type="RefSeq" id="WP_166525084.1">
    <property type="nucleotide sequence ID" value="NZ_VWXL01000047.1"/>
</dbReference>
<dbReference type="Proteomes" id="UP000469440">
    <property type="component" value="Unassembled WGS sequence"/>
</dbReference>
<dbReference type="EMBL" id="VWXL01000047">
    <property type="protein sequence ID" value="MVB10677.1"/>
    <property type="molecule type" value="Genomic_DNA"/>
</dbReference>
<keyword evidence="1" id="KW-1133">Transmembrane helix</keyword>
<reference evidence="3 4" key="1">
    <citation type="submission" date="2019-09" db="EMBL/GenBank/DDBJ databases">
        <title>Genome sequence of Clostridium sp. EA1.</title>
        <authorList>
            <person name="Poehlein A."/>
            <person name="Bengelsdorf F.R."/>
            <person name="Daniel R."/>
        </authorList>
    </citation>
    <scope>NUCLEOTIDE SEQUENCE [LARGE SCALE GENOMIC DNA]</scope>
    <source>
        <strain evidence="3 4">EA1</strain>
    </source>
</reference>
<proteinExistence type="predicted"/>
<evidence type="ECO:0000259" key="2">
    <source>
        <dbReference type="Pfam" id="PF13349"/>
    </source>
</evidence>
<dbReference type="InterPro" id="IPR025164">
    <property type="entry name" value="Toastrack_DUF4097"/>
</dbReference>
<gene>
    <name evidence="3" type="ORF">CAFE_13730</name>
</gene>
<evidence type="ECO:0000313" key="3">
    <source>
        <dbReference type="EMBL" id="MVB10677.1"/>
    </source>
</evidence>
<comment type="caution">
    <text evidence="3">The sequence shown here is derived from an EMBL/GenBank/DDBJ whole genome shotgun (WGS) entry which is preliminary data.</text>
</comment>
<dbReference type="AlphaFoldDB" id="A0A6N8HYX1"/>